<evidence type="ECO:0000313" key="2">
    <source>
        <dbReference type="EMBL" id="GFE13839.1"/>
    </source>
</evidence>
<dbReference type="Pfam" id="PF13560">
    <property type="entry name" value="HTH_31"/>
    <property type="match status" value="1"/>
</dbReference>
<comment type="caution">
    <text evidence="2">The sequence shown here is derived from an EMBL/GenBank/DDBJ whole genome shotgun (WGS) entry which is preliminary data.</text>
</comment>
<dbReference type="AlphaFoldDB" id="A0A640SQX6"/>
<dbReference type="InterPro" id="IPR010982">
    <property type="entry name" value="Lambda_DNA-bd_dom_sf"/>
</dbReference>
<dbReference type="InterPro" id="IPR043917">
    <property type="entry name" value="DUF5753"/>
</dbReference>
<organism evidence="2 3">
    <name type="scientific">Streptomyces glebosus</name>
    <dbReference type="NCBI Taxonomy" id="249580"/>
    <lineage>
        <taxon>Bacteria</taxon>
        <taxon>Bacillati</taxon>
        <taxon>Actinomycetota</taxon>
        <taxon>Actinomycetes</taxon>
        <taxon>Kitasatosporales</taxon>
        <taxon>Streptomycetaceae</taxon>
        <taxon>Streptomyces</taxon>
    </lineage>
</organism>
<gene>
    <name evidence="2" type="ORF">Sgleb_18860</name>
</gene>
<dbReference type="CDD" id="cd00093">
    <property type="entry name" value="HTH_XRE"/>
    <property type="match status" value="1"/>
</dbReference>
<feature type="domain" description="HTH cro/C1-type" evidence="1">
    <location>
        <begin position="50"/>
        <end position="85"/>
    </location>
</feature>
<dbReference type="SUPFAM" id="SSF47413">
    <property type="entry name" value="lambda repressor-like DNA-binding domains"/>
    <property type="match status" value="1"/>
</dbReference>
<dbReference type="Pfam" id="PF19054">
    <property type="entry name" value="DUF5753"/>
    <property type="match status" value="1"/>
</dbReference>
<proteinExistence type="predicted"/>
<dbReference type="SMART" id="SM00530">
    <property type="entry name" value="HTH_XRE"/>
    <property type="match status" value="1"/>
</dbReference>
<dbReference type="EMBL" id="BLIO01000001">
    <property type="protein sequence ID" value="GFE13839.1"/>
    <property type="molecule type" value="Genomic_DNA"/>
</dbReference>
<dbReference type="PROSITE" id="PS50943">
    <property type="entry name" value="HTH_CROC1"/>
    <property type="match status" value="1"/>
</dbReference>
<evidence type="ECO:0000259" key="1">
    <source>
        <dbReference type="PROSITE" id="PS50943"/>
    </source>
</evidence>
<evidence type="ECO:0000313" key="3">
    <source>
        <dbReference type="Proteomes" id="UP000430079"/>
    </source>
</evidence>
<name>A0A640SQX6_9ACTN</name>
<keyword evidence="3" id="KW-1185">Reference proteome</keyword>
<dbReference type="GO" id="GO:0003677">
    <property type="term" value="F:DNA binding"/>
    <property type="evidence" value="ECO:0007669"/>
    <property type="project" value="InterPro"/>
</dbReference>
<accession>A0A640SQX6</accession>
<dbReference type="Proteomes" id="UP000430079">
    <property type="component" value="Unassembled WGS sequence"/>
</dbReference>
<reference evidence="2 3" key="1">
    <citation type="submission" date="2019-12" db="EMBL/GenBank/DDBJ databases">
        <title>Whole genome shotgun sequence of Streptomyces hygroscopicus subsp. glebosus NBRC 13786.</title>
        <authorList>
            <person name="Ichikawa N."/>
            <person name="Kimura A."/>
            <person name="Kitahashi Y."/>
            <person name="Komaki H."/>
            <person name="Tamura T."/>
        </authorList>
    </citation>
    <scope>NUCLEOTIDE SEQUENCE [LARGE SCALE GENOMIC DNA]</scope>
    <source>
        <strain evidence="2 3">NBRC 13786</strain>
    </source>
</reference>
<dbReference type="Gene3D" id="1.10.260.40">
    <property type="entry name" value="lambda repressor-like DNA-binding domains"/>
    <property type="match status" value="1"/>
</dbReference>
<sequence length="302" mass="33654">MLLYAAAGVLYVAGEAAAMEYEDQGEREPVGQRPEDEPGSGVVTAFGRQLKLLRVRAGLERAEFGKLVGYAAQSIASFEQGRRIPPPRFIDQADEVLGAGGVLIALKEEVARAQYPAFFRDMARLEAEAVELCVYDTNVVNGLLQTEEYTRALLRMRRPLLDEETIELRVAARLARHDILHRWPAPLLSFVLEESILRKALGGKSVLRGQLEQLLLIGQNRNVELQVMPLDREDNAGVDGPFTVITRKGGEQLMYTEVQGRSRLLTDRDETRLAAARYGIIRSQALAPRESLQFVEKLLGEL</sequence>
<protein>
    <submittedName>
        <fullName evidence="2">Transcriptional regulator</fullName>
    </submittedName>
</protein>
<dbReference type="InterPro" id="IPR001387">
    <property type="entry name" value="Cro/C1-type_HTH"/>
</dbReference>